<dbReference type="GO" id="GO:0034039">
    <property type="term" value="F:8-oxo-7,8-dihydroguanine DNA N-glycosylase activity"/>
    <property type="evidence" value="ECO:0007669"/>
    <property type="project" value="TreeGrafter"/>
</dbReference>
<dbReference type="Gene3D" id="1.10.340.30">
    <property type="entry name" value="Hypothetical protein, domain 2"/>
    <property type="match status" value="1"/>
</dbReference>
<evidence type="ECO:0000256" key="8">
    <source>
        <dbReference type="ARBA" id="ARBA00022763"/>
    </source>
</evidence>
<dbReference type="RefSeq" id="WP_150031757.1">
    <property type="nucleotide sequence ID" value="NZ_VWSH01000001.1"/>
</dbReference>
<comment type="catalytic activity">
    <reaction evidence="1 14">
        <text>Hydrolyzes free adenine bases from 7,8-dihydro-8-oxoguanine:adenine mismatched double-stranded DNA, leaving an apurinic site.</text>
        <dbReference type="EC" id="3.2.2.31"/>
    </reaction>
</comment>
<evidence type="ECO:0000256" key="1">
    <source>
        <dbReference type="ARBA" id="ARBA00000843"/>
    </source>
</evidence>
<gene>
    <name evidence="16" type="primary">mutY</name>
    <name evidence="16" type="ORF">F0919_05775</name>
</gene>
<keyword evidence="8 14" id="KW-0227">DNA damage</keyword>
<dbReference type="InterPro" id="IPR044298">
    <property type="entry name" value="MIG/MutY"/>
</dbReference>
<dbReference type="InterPro" id="IPR000445">
    <property type="entry name" value="HhH_motif"/>
</dbReference>
<dbReference type="InterPro" id="IPR003265">
    <property type="entry name" value="HhH-GPD_domain"/>
</dbReference>
<evidence type="ECO:0000256" key="9">
    <source>
        <dbReference type="ARBA" id="ARBA00022801"/>
    </source>
</evidence>
<evidence type="ECO:0000256" key="3">
    <source>
        <dbReference type="ARBA" id="ARBA00008343"/>
    </source>
</evidence>
<accession>A0A5M6CPK8</accession>
<evidence type="ECO:0000256" key="10">
    <source>
        <dbReference type="ARBA" id="ARBA00023004"/>
    </source>
</evidence>
<dbReference type="Pfam" id="PF00633">
    <property type="entry name" value="HHH"/>
    <property type="match status" value="1"/>
</dbReference>
<dbReference type="GO" id="GO:0046872">
    <property type="term" value="F:metal ion binding"/>
    <property type="evidence" value="ECO:0007669"/>
    <property type="project" value="UniProtKB-UniRule"/>
</dbReference>
<dbReference type="EC" id="3.2.2.31" evidence="4 14"/>
<keyword evidence="9" id="KW-0378">Hydrolase</keyword>
<dbReference type="InterPro" id="IPR015797">
    <property type="entry name" value="NUDIX_hydrolase-like_dom_sf"/>
</dbReference>
<evidence type="ECO:0000256" key="12">
    <source>
        <dbReference type="ARBA" id="ARBA00023204"/>
    </source>
</evidence>
<dbReference type="InterPro" id="IPR011257">
    <property type="entry name" value="DNA_glycosylase"/>
</dbReference>
<keyword evidence="7" id="KW-0479">Metal-binding</keyword>
<dbReference type="PANTHER" id="PTHR42944:SF1">
    <property type="entry name" value="ADENINE DNA GLYCOSYLASE"/>
    <property type="match status" value="1"/>
</dbReference>
<dbReference type="InterPro" id="IPR023170">
    <property type="entry name" value="HhH_base_excis_C"/>
</dbReference>
<comment type="function">
    <text evidence="2">Adenine glycosylase active on G-A mispairs. MutY also corrects error-prone DNA synthesis past GO lesions which are due to the oxidatively damaged form of guanine: 7,8-dihydro-8-oxoguanine (8-oxo-dGTP).</text>
</comment>
<dbReference type="Gene3D" id="1.10.1670.10">
    <property type="entry name" value="Helix-hairpin-Helix base-excision DNA repair enzymes (C-terminal)"/>
    <property type="match status" value="1"/>
</dbReference>
<evidence type="ECO:0000256" key="14">
    <source>
        <dbReference type="RuleBase" id="RU365096"/>
    </source>
</evidence>
<evidence type="ECO:0000256" key="6">
    <source>
        <dbReference type="ARBA" id="ARBA00022485"/>
    </source>
</evidence>
<dbReference type="SUPFAM" id="SSF55811">
    <property type="entry name" value="Nudix"/>
    <property type="match status" value="1"/>
</dbReference>
<dbReference type="Pfam" id="PF14815">
    <property type="entry name" value="NUDIX_4"/>
    <property type="match status" value="1"/>
</dbReference>
<evidence type="ECO:0000259" key="15">
    <source>
        <dbReference type="SMART" id="SM00478"/>
    </source>
</evidence>
<evidence type="ECO:0000313" key="16">
    <source>
        <dbReference type="EMBL" id="KAA5537181.1"/>
    </source>
</evidence>
<dbReference type="SUPFAM" id="SSF48150">
    <property type="entry name" value="DNA-glycosylase"/>
    <property type="match status" value="1"/>
</dbReference>
<reference evidence="16 17" key="1">
    <citation type="submission" date="2019-09" db="EMBL/GenBank/DDBJ databases">
        <title>Genome sequence and assembly of Taibaiella sp.</title>
        <authorList>
            <person name="Chhetri G."/>
        </authorList>
    </citation>
    <scope>NUCLEOTIDE SEQUENCE [LARGE SCALE GENOMIC DNA]</scope>
    <source>
        <strain evidence="16 17">KVB11</strain>
    </source>
</reference>
<dbReference type="SMART" id="SM00478">
    <property type="entry name" value="ENDO3c"/>
    <property type="match status" value="1"/>
</dbReference>
<dbReference type="NCBIfam" id="TIGR01084">
    <property type="entry name" value="mutY"/>
    <property type="match status" value="1"/>
</dbReference>
<dbReference type="AlphaFoldDB" id="A0A5M6CPK8"/>
<dbReference type="GO" id="GO:0035485">
    <property type="term" value="F:adenine/guanine mispair binding"/>
    <property type="evidence" value="ECO:0007669"/>
    <property type="project" value="TreeGrafter"/>
</dbReference>
<evidence type="ECO:0000256" key="4">
    <source>
        <dbReference type="ARBA" id="ARBA00012045"/>
    </source>
</evidence>
<dbReference type="PANTHER" id="PTHR42944">
    <property type="entry name" value="ADENINE DNA GLYCOSYLASE"/>
    <property type="match status" value="1"/>
</dbReference>
<keyword evidence="11" id="KW-0411">Iron-sulfur</keyword>
<dbReference type="InterPro" id="IPR005760">
    <property type="entry name" value="A/G_AdeGlyc_MutY"/>
</dbReference>
<dbReference type="GO" id="GO:0006298">
    <property type="term" value="P:mismatch repair"/>
    <property type="evidence" value="ECO:0007669"/>
    <property type="project" value="TreeGrafter"/>
</dbReference>
<dbReference type="InterPro" id="IPR029119">
    <property type="entry name" value="MutY_C"/>
</dbReference>
<evidence type="ECO:0000256" key="11">
    <source>
        <dbReference type="ARBA" id="ARBA00023014"/>
    </source>
</evidence>
<dbReference type="EMBL" id="VWSH01000001">
    <property type="protein sequence ID" value="KAA5537181.1"/>
    <property type="molecule type" value="Genomic_DNA"/>
</dbReference>
<evidence type="ECO:0000256" key="2">
    <source>
        <dbReference type="ARBA" id="ARBA00002933"/>
    </source>
</evidence>
<dbReference type="CDD" id="cd00056">
    <property type="entry name" value="ENDO3c"/>
    <property type="match status" value="1"/>
</dbReference>
<evidence type="ECO:0000256" key="7">
    <source>
        <dbReference type="ARBA" id="ARBA00022723"/>
    </source>
</evidence>
<keyword evidence="12" id="KW-0234">DNA repair</keyword>
<proteinExistence type="inferred from homology"/>
<dbReference type="GO" id="GO:0051539">
    <property type="term" value="F:4 iron, 4 sulfur cluster binding"/>
    <property type="evidence" value="ECO:0007669"/>
    <property type="project" value="UniProtKB-UniRule"/>
</dbReference>
<comment type="similarity">
    <text evidence="3 14">Belongs to the Nth/MutY family.</text>
</comment>
<comment type="caution">
    <text evidence="16">The sequence shown here is derived from an EMBL/GenBank/DDBJ whole genome shotgun (WGS) entry which is preliminary data.</text>
</comment>
<sequence>MSVAPGIKKFFTTELLKWNIEENNRQLPWKNEKDPYKIWLSEIILQQTRAEQGRPYYEQFILHYPEVQHLANALEDEVFRLWQGLGYYNRCRNLIAAAKTITQQYNGVFPENYDEILALKGVGPYTAAAITSFAFNLPYAVLDGNVYRVLSRYFGIDIPIDSTEGKKYFQDMASELLDKKQPAAFNQAIMDFGASVCTPQLPDCEHCPLQSKCIAFRQNMISLLPVKTKKLIIKERNFDYLVLTTEHEVYIQQRSQKDIWQGLYEFYLIENEKNYQETSIWQQLKPYIQQNIDIEFENRQKLTHQLIRSKFHLILLKARPSFLTQGIWVEKDSLKNYPFPKTILSFLSRKKYF</sequence>
<name>A0A5M6CPK8_9BACT</name>
<keyword evidence="13 14" id="KW-0326">Glycosidase</keyword>
<evidence type="ECO:0000256" key="13">
    <source>
        <dbReference type="ARBA" id="ARBA00023295"/>
    </source>
</evidence>
<dbReference type="GO" id="GO:0000701">
    <property type="term" value="F:purine-specific mismatch base pair DNA N-glycosylase activity"/>
    <property type="evidence" value="ECO:0007669"/>
    <property type="project" value="UniProtKB-EC"/>
</dbReference>
<dbReference type="CDD" id="cd03431">
    <property type="entry name" value="NUDIX_DNA_Glycosylase_C-MutY"/>
    <property type="match status" value="1"/>
</dbReference>
<dbReference type="GO" id="GO:0032357">
    <property type="term" value="F:oxidized purine DNA binding"/>
    <property type="evidence" value="ECO:0007669"/>
    <property type="project" value="TreeGrafter"/>
</dbReference>
<keyword evidence="6" id="KW-0004">4Fe-4S</keyword>
<organism evidence="16 17">
    <name type="scientific">Taibaiella lutea</name>
    <dbReference type="NCBI Taxonomy" id="2608001"/>
    <lineage>
        <taxon>Bacteria</taxon>
        <taxon>Pseudomonadati</taxon>
        <taxon>Bacteroidota</taxon>
        <taxon>Chitinophagia</taxon>
        <taxon>Chitinophagales</taxon>
        <taxon>Chitinophagaceae</taxon>
        <taxon>Taibaiella</taxon>
    </lineage>
</organism>
<dbReference type="GO" id="GO:0006284">
    <property type="term" value="P:base-excision repair"/>
    <property type="evidence" value="ECO:0007669"/>
    <property type="project" value="UniProtKB-UniRule"/>
</dbReference>
<evidence type="ECO:0000313" key="17">
    <source>
        <dbReference type="Proteomes" id="UP000323632"/>
    </source>
</evidence>
<evidence type="ECO:0000256" key="5">
    <source>
        <dbReference type="ARBA" id="ARBA00022023"/>
    </source>
</evidence>
<dbReference type="Proteomes" id="UP000323632">
    <property type="component" value="Unassembled WGS sequence"/>
</dbReference>
<dbReference type="Gene3D" id="3.90.79.10">
    <property type="entry name" value="Nucleoside Triphosphate Pyrophosphohydrolase"/>
    <property type="match status" value="1"/>
</dbReference>
<dbReference type="Pfam" id="PF00730">
    <property type="entry name" value="HhH-GPD"/>
    <property type="match status" value="1"/>
</dbReference>
<feature type="domain" description="HhH-GPD" evidence="15">
    <location>
        <begin position="44"/>
        <end position="195"/>
    </location>
</feature>
<keyword evidence="10 14" id="KW-0408">Iron</keyword>
<protein>
    <recommendedName>
        <fullName evidence="5 14">Adenine DNA glycosylase</fullName>
        <ecNumber evidence="4 14">3.2.2.31</ecNumber>
    </recommendedName>
</protein>
<comment type="cofactor">
    <cofactor evidence="14">
        <name>[4Fe-4S] cluster</name>
        <dbReference type="ChEBI" id="CHEBI:49883"/>
    </cofactor>
    <text evidence="14">Binds 1 [4Fe-4S] cluster.</text>
</comment>
<keyword evidence="17" id="KW-1185">Reference proteome</keyword>